<dbReference type="SMART" id="SM00987">
    <property type="entry name" value="UreE_C"/>
    <property type="match status" value="1"/>
</dbReference>
<dbReference type="Gene3D" id="3.40.470.10">
    <property type="entry name" value="Uracil-DNA glycosylase-like domain"/>
    <property type="match status" value="1"/>
</dbReference>
<name>A0ABU8S671_9SPHN</name>
<dbReference type="Proteomes" id="UP001379235">
    <property type="component" value="Unassembled WGS sequence"/>
</dbReference>
<comment type="caution">
    <text evidence="2">The sequence shown here is derived from an EMBL/GenBank/DDBJ whole genome shotgun (WGS) entry which is preliminary data.</text>
</comment>
<proteinExistence type="predicted"/>
<dbReference type="GO" id="GO:0033958">
    <property type="term" value="F:DNA-deoxyinosine glycosylase activity"/>
    <property type="evidence" value="ECO:0007669"/>
    <property type="project" value="UniProtKB-EC"/>
</dbReference>
<dbReference type="EC" id="3.2.2.15" evidence="2"/>
<keyword evidence="2" id="KW-0378">Hydrolase</keyword>
<dbReference type="NCBIfam" id="TIGR04274">
    <property type="entry name" value="hypoxanDNAglyco"/>
    <property type="match status" value="1"/>
</dbReference>
<protein>
    <submittedName>
        <fullName evidence="2">DNA-deoxyinosine glycosylase</fullName>
        <ecNumber evidence="2">3.2.2.15</ecNumber>
    </submittedName>
</protein>
<dbReference type="SUPFAM" id="SSF52141">
    <property type="entry name" value="Uracil-DNA glycosylase-like"/>
    <property type="match status" value="1"/>
</dbReference>
<dbReference type="InterPro" id="IPR005122">
    <property type="entry name" value="Uracil-DNA_glycosylase-like"/>
</dbReference>
<keyword evidence="2" id="KW-0326">Glycosidase</keyword>
<dbReference type="InterPro" id="IPR026353">
    <property type="entry name" value="Hypoxan-DNA_Glyclase"/>
</dbReference>
<feature type="domain" description="Uracil-DNA glycosylase-like" evidence="1">
    <location>
        <begin position="1"/>
        <end position="151"/>
    </location>
</feature>
<dbReference type="CDD" id="cd10032">
    <property type="entry name" value="UDG-F6_HDG"/>
    <property type="match status" value="1"/>
</dbReference>
<evidence type="ECO:0000313" key="3">
    <source>
        <dbReference type="Proteomes" id="UP001379235"/>
    </source>
</evidence>
<keyword evidence="3" id="KW-1185">Reference proteome</keyword>
<dbReference type="InterPro" id="IPR036895">
    <property type="entry name" value="Uracil-DNA_glycosylase-like_sf"/>
</dbReference>
<sequence length="165" mass="17826">MADAGTRVLVLGSLPGAQSLARQQYYGNPRNGFWYLIGEVIDRPNLPALPYAERLQVLTSAGIGLWDTIASAHRKGSLDTAIHDAEPAALCELAQGLPRLRAIAFNGAKSATIGRKALGLCQWRLIDLPSSSPAHAAMPLAEKREHWLALREFLAAPLETPARQP</sequence>
<accession>A0ABU8S671</accession>
<dbReference type="Pfam" id="PF03167">
    <property type="entry name" value="UDG"/>
    <property type="match status" value="1"/>
</dbReference>
<dbReference type="EMBL" id="JBBHJY010000002">
    <property type="protein sequence ID" value="MEJ6009463.1"/>
    <property type="molecule type" value="Genomic_DNA"/>
</dbReference>
<gene>
    <name evidence="2" type="ORF">WG900_05975</name>
</gene>
<dbReference type="RefSeq" id="WP_339965538.1">
    <property type="nucleotide sequence ID" value="NZ_JBBHJY010000002.1"/>
</dbReference>
<organism evidence="2 3">
    <name type="scientific">Novosphingobium aquae</name>
    <dbReference type="NCBI Taxonomy" id="3133435"/>
    <lineage>
        <taxon>Bacteria</taxon>
        <taxon>Pseudomonadati</taxon>
        <taxon>Pseudomonadota</taxon>
        <taxon>Alphaproteobacteria</taxon>
        <taxon>Sphingomonadales</taxon>
        <taxon>Sphingomonadaceae</taxon>
        <taxon>Novosphingobium</taxon>
    </lineage>
</organism>
<dbReference type="SMART" id="SM00986">
    <property type="entry name" value="UDG"/>
    <property type="match status" value="1"/>
</dbReference>
<reference evidence="2 3" key="1">
    <citation type="submission" date="2024-03" db="EMBL/GenBank/DDBJ databases">
        <authorList>
            <person name="Jo J.-H."/>
        </authorList>
    </citation>
    <scope>NUCLEOTIDE SEQUENCE [LARGE SCALE GENOMIC DNA]</scope>
    <source>
        <strain evidence="2 3">AS3R-12</strain>
    </source>
</reference>
<evidence type="ECO:0000313" key="2">
    <source>
        <dbReference type="EMBL" id="MEJ6009463.1"/>
    </source>
</evidence>
<evidence type="ECO:0000259" key="1">
    <source>
        <dbReference type="SMART" id="SM00986"/>
    </source>
</evidence>